<dbReference type="Proteomes" id="UP000199114">
    <property type="component" value="Unassembled WGS sequence"/>
</dbReference>
<dbReference type="RefSeq" id="WP_090621003.1">
    <property type="nucleotide sequence ID" value="NZ_FOFD01000006.1"/>
</dbReference>
<dbReference type="InterPro" id="IPR040624">
    <property type="entry name" value="HalOD1"/>
</dbReference>
<feature type="domain" description="Halobacterial output" evidence="1">
    <location>
        <begin position="24"/>
        <end position="92"/>
    </location>
</feature>
<name>A0A1H9PZL7_9EURY</name>
<gene>
    <name evidence="2" type="ORF">SAMN04489841_4042</name>
</gene>
<evidence type="ECO:0000259" key="1">
    <source>
        <dbReference type="Pfam" id="PF18545"/>
    </source>
</evidence>
<protein>
    <recommendedName>
        <fullName evidence="1">Halobacterial output domain-containing protein</fullName>
    </recommendedName>
</protein>
<dbReference type="AlphaFoldDB" id="A0A1H9PZL7"/>
<reference evidence="3" key="1">
    <citation type="submission" date="2016-10" db="EMBL/GenBank/DDBJ databases">
        <authorList>
            <person name="Varghese N."/>
            <person name="Submissions S."/>
        </authorList>
    </citation>
    <scope>NUCLEOTIDE SEQUENCE [LARGE SCALE GENOMIC DNA]</scope>
    <source>
        <strain evidence="3">DSM 25055</strain>
    </source>
</reference>
<organism evidence="2 3">
    <name type="scientific">Natrinema salaciae</name>
    <dbReference type="NCBI Taxonomy" id="1186196"/>
    <lineage>
        <taxon>Archaea</taxon>
        <taxon>Methanobacteriati</taxon>
        <taxon>Methanobacteriota</taxon>
        <taxon>Stenosarchaea group</taxon>
        <taxon>Halobacteria</taxon>
        <taxon>Halobacteriales</taxon>
        <taxon>Natrialbaceae</taxon>
        <taxon>Natrinema</taxon>
    </lineage>
</organism>
<evidence type="ECO:0000313" key="2">
    <source>
        <dbReference type="EMBL" id="SER53657.1"/>
    </source>
</evidence>
<proteinExistence type="predicted"/>
<dbReference type="STRING" id="1186196.SAMN04489841_4042"/>
<accession>A0A1H9PZL7</accession>
<sequence>MSSLIAQRESVPLCRTQFDMDGPRRPSTAVIDAISTVADRSPLEIEPLYETIELEALDRLFDHAGTAGSGIALEVPIADWVLLVTGDGQVLVFEPDGDEIEIELETIE</sequence>
<dbReference type="Pfam" id="PF18545">
    <property type="entry name" value="HalOD1"/>
    <property type="match status" value="1"/>
</dbReference>
<dbReference type="EMBL" id="FOFD01000006">
    <property type="protein sequence ID" value="SER53657.1"/>
    <property type="molecule type" value="Genomic_DNA"/>
</dbReference>
<keyword evidence="3" id="KW-1185">Reference proteome</keyword>
<evidence type="ECO:0000313" key="3">
    <source>
        <dbReference type="Proteomes" id="UP000199114"/>
    </source>
</evidence>